<evidence type="ECO:0000313" key="3">
    <source>
        <dbReference type="Proteomes" id="UP000277204"/>
    </source>
</evidence>
<dbReference type="SUPFAM" id="SSF48403">
    <property type="entry name" value="Ankyrin repeat"/>
    <property type="match status" value="1"/>
</dbReference>
<gene>
    <name evidence="2" type="ORF">SMRZ_LOCUS14096</name>
</gene>
<name>A0A3P8ET83_9TREM</name>
<keyword evidence="1" id="KW-0040">ANK repeat</keyword>
<proteinExistence type="predicted"/>
<protein>
    <submittedName>
        <fullName evidence="2">Uncharacterized protein</fullName>
    </submittedName>
</protein>
<dbReference type="PROSITE" id="PS50088">
    <property type="entry name" value="ANK_REPEAT"/>
    <property type="match status" value="1"/>
</dbReference>
<dbReference type="Gene3D" id="1.25.40.20">
    <property type="entry name" value="Ankyrin repeat-containing domain"/>
    <property type="match status" value="1"/>
</dbReference>
<dbReference type="AlphaFoldDB" id="A0A3P8ET83"/>
<dbReference type="Pfam" id="PF13637">
    <property type="entry name" value="Ank_4"/>
    <property type="match status" value="1"/>
</dbReference>
<accession>A0A3P8ET83</accession>
<dbReference type="InterPro" id="IPR036770">
    <property type="entry name" value="Ankyrin_rpt-contain_sf"/>
</dbReference>
<dbReference type="InterPro" id="IPR002110">
    <property type="entry name" value="Ankyrin_rpt"/>
</dbReference>
<dbReference type="SMART" id="SM00248">
    <property type="entry name" value="ANK"/>
    <property type="match status" value="1"/>
</dbReference>
<sequence>MLNTGASIHALDKYGRSCLHLAAKFGHVKVIEYLLKYSKFHTNN</sequence>
<evidence type="ECO:0000313" key="2">
    <source>
        <dbReference type="EMBL" id="VDP10356.1"/>
    </source>
</evidence>
<dbReference type="EMBL" id="UZAI01012719">
    <property type="protein sequence ID" value="VDP10356.1"/>
    <property type="molecule type" value="Genomic_DNA"/>
</dbReference>
<feature type="repeat" description="ANK" evidence="1">
    <location>
        <begin position="14"/>
        <end position="36"/>
    </location>
</feature>
<dbReference type="Proteomes" id="UP000277204">
    <property type="component" value="Unassembled WGS sequence"/>
</dbReference>
<reference evidence="2 3" key="1">
    <citation type="submission" date="2018-11" db="EMBL/GenBank/DDBJ databases">
        <authorList>
            <consortium name="Pathogen Informatics"/>
        </authorList>
    </citation>
    <scope>NUCLEOTIDE SEQUENCE [LARGE SCALE GENOMIC DNA]</scope>
    <source>
        <strain evidence="2 3">Zambia</strain>
    </source>
</reference>
<evidence type="ECO:0000256" key="1">
    <source>
        <dbReference type="PROSITE-ProRule" id="PRU00023"/>
    </source>
</evidence>
<keyword evidence="3" id="KW-1185">Reference proteome</keyword>
<dbReference type="PROSITE" id="PS50297">
    <property type="entry name" value="ANK_REP_REGION"/>
    <property type="match status" value="1"/>
</dbReference>
<organism evidence="2 3">
    <name type="scientific">Schistosoma margrebowiei</name>
    <dbReference type="NCBI Taxonomy" id="48269"/>
    <lineage>
        <taxon>Eukaryota</taxon>
        <taxon>Metazoa</taxon>
        <taxon>Spiralia</taxon>
        <taxon>Lophotrochozoa</taxon>
        <taxon>Platyhelminthes</taxon>
        <taxon>Trematoda</taxon>
        <taxon>Digenea</taxon>
        <taxon>Strigeidida</taxon>
        <taxon>Schistosomatoidea</taxon>
        <taxon>Schistosomatidae</taxon>
        <taxon>Schistosoma</taxon>
    </lineage>
</organism>